<dbReference type="EMBL" id="JALHLG010000009">
    <property type="protein sequence ID" value="MCJ2186996.1"/>
    <property type="molecule type" value="Genomic_DNA"/>
</dbReference>
<proteinExistence type="inferred from homology"/>
<evidence type="ECO:0000256" key="4">
    <source>
        <dbReference type="ARBA" id="ARBA00023136"/>
    </source>
</evidence>
<comment type="subunit">
    <text evidence="7">The basal body constitutes a major portion of the flagellar organelle and consists of four rings (L,P,S, and M) mounted on a central rod.</text>
</comment>
<dbReference type="HAMAP" id="MF_00415">
    <property type="entry name" value="FlgH"/>
    <property type="match status" value="1"/>
</dbReference>
<organism evidence="9 10">
    <name type="scientific">Novosphingobium beihaiensis</name>
    <dbReference type="NCBI Taxonomy" id="2930389"/>
    <lineage>
        <taxon>Bacteria</taxon>
        <taxon>Pseudomonadati</taxon>
        <taxon>Pseudomonadota</taxon>
        <taxon>Alphaproteobacteria</taxon>
        <taxon>Sphingomonadales</taxon>
        <taxon>Sphingomonadaceae</taxon>
        <taxon>Novosphingobium</taxon>
    </lineage>
</organism>
<comment type="function">
    <text evidence="1 7">Assembles around the rod to form the L-ring and probably protects the motor/basal body from shearing forces during rotation.</text>
</comment>
<keyword evidence="9" id="KW-0282">Flagellum</keyword>
<dbReference type="PRINTS" id="PR01008">
    <property type="entry name" value="FLGLRINGFLGH"/>
</dbReference>
<keyword evidence="6 7" id="KW-0998">Cell outer membrane</keyword>
<comment type="similarity">
    <text evidence="2 7">Belongs to the FlgH family.</text>
</comment>
<keyword evidence="5 7" id="KW-0975">Bacterial flagellum</keyword>
<reference evidence="9 10" key="1">
    <citation type="submission" date="2022-04" db="EMBL/GenBank/DDBJ databases">
        <title>Identification of a novel bacterium isolated from mangrove sediments.</title>
        <authorList>
            <person name="Pan X."/>
        </authorList>
    </citation>
    <scope>NUCLEOTIDE SEQUENCE [LARGE SCALE GENOMIC DNA]</scope>
    <source>
        <strain evidence="9 10">B2638</strain>
    </source>
</reference>
<evidence type="ECO:0000256" key="7">
    <source>
        <dbReference type="HAMAP-Rule" id="MF_00415"/>
    </source>
</evidence>
<name>A0ABT0BPQ0_9SPHN</name>
<protein>
    <recommendedName>
        <fullName evidence="7">Flagellar L-ring protein</fullName>
    </recommendedName>
    <alternativeName>
        <fullName evidence="7">Basal body L-ring protein</fullName>
    </alternativeName>
</protein>
<gene>
    <name evidence="7" type="primary">flgH</name>
    <name evidence="9" type="ORF">MTR66_09230</name>
</gene>
<keyword evidence="9" id="KW-0966">Cell projection</keyword>
<sequence length="196" mass="20909">MSAGRCKGGVALLAAIFVFSTNGAQAEQLYHDERWAAMASDRRASEVGDIITIVIHERANASNRVRNKSDKSSAVGGSISGGALNETGALNFGGSYSGGGEVTRTEEFQTLISAQIMEVLPNGDFMIEGHQNMQINGEKRDIIVRGRIRQADISSDNAVLSSRIADAQINYDGRGFLSRSAKPGLLNKIFSFLGIG</sequence>
<keyword evidence="9" id="KW-0969">Cilium</keyword>
<dbReference type="Pfam" id="PF02107">
    <property type="entry name" value="FlgH"/>
    <property type="match status" value="1"/>
</dbReference>
<dbReference type="PANTHER" id="PTHR34933:SF1">
    <property type="entry name" value="FLAGELLAR L-RING PROTEIN"/>
    <property type="match status" value="1"/>
</dbReference>
<evidence type="ECO:0000256" key="2">
    <source>
        <dbReference type="ARBA" id="ARBA00006929"/>
    </source>
</evidence>
<feature type="signal peptide" evidence="8">
    <location>
        <begin position="1"/>
        <end position="26"/>
    </location>
</feature>
<evidence type="ECO:0000256" key="1">
    <source>
        <dbReference type="ARBA" id="ARBA00002591"/>
    </source>
</evidence>
<keyword evidence="4 7" id="KW-0472">Membrane</keyword>
<dbReference type="PANTHER" id="PTHR34933">
    <property type="entry name" value="FLAGELLAR L-RING PROTEIN"/>
    <property type="match status" value="1"/>
</dbReference>
<keyword evidence="10" id="KW-1185">Reference proteome</keyword>
<keyword evidence="3 8" id="KW-0732">Signal</keyword>
<comment type="caution">
    <text evidence="9">The sequence shown here is derived from an EMBL/GenBank/DDBJ whole genome shotgun (WGS) entry which is preliminary data.</text>
</comment>
<dbReference type="Proteomes" id="UP001202281">
    <property type="component" value="Unassembled WGS sequence"/>
</dbReference>
<evidence type="ECO:0000256" key="8">
    <source>
        <dbReference type="SAM" id="SignalP"/>
    </source>
</evidence>
<evidence type="ECO:0000313" key="10">
    <source>
        <dbReference type="Proteomes" id="UP001202281"/>
    </source>
</evidence>
<dbReference type="InterPro" id="IPR000527">
    <property type="entry name" value="Flag_Lring"/>
</dbReference>
<evidence type="ECO:0000256" key="5">
    <source>
        <dbReference type="ARBA" id="ARBA00023143"/>
    </source>
</evidence>
<feature type="chain" id="PRO_5047174746" description="Flagellar L-ring protein" evidence="8">
    <location>
        <begin position="27"/>
        <end position="196"/>
    </location>
</feature>
<evidence type="ECO:0000313" key="9">
    <source>
        <dbReference type="EMBL" id="MCJ2186996.1"/>
    </source>
</evidence>
<dbReference type="RefSeq" id="WP_243920008.1">
    <property type="nucleotide sequence ID" value="NZ_JALHLG010000009.1"/>
</dbReference>
<evidence type="ECO:0000256" key="3">
    <source>
        <dbReference type="ARBA" id="ARBA00022729"/>
    </source>
</evidence>
<evidence type="ECO:0000256" key="6">
    <source>
        <dbReference type="ARBA" id="ARBA00023237"/>
    </source>
</evidence>
<comment type="subcellular location">
    <subcellularLocation>
        <location evidence="7">Cell outer membrane</location>
    </subcellularLocation>
    <subcellularLocation>
        <location evidence="7">Bacterial flagellum basal body</location>
    </subcellularLocation>
</comment>
<accession>A0ABT0BPQ0</accession>